<keyword evidence="6" id="KW-0158">Chromosome</keyword>
<feature type="compositionally biased region" description="Polar residues" evidence="16">
    <location>
        <begin position="451"/>
        <end position="462"/>
    </location>
</feature>
<feature type="region of interest" description="Disordered" evidence="16">
    <location>
        <begin position="793"/>
        <end position="820"/>
    </location>
</feature>
<evidence type="ECO:0000256" key="2">
    <source>
        <dbReference type="ARBA" id="ARBA00004496"/>
    </source>
</evidence>
<dbReference type="PANTHER" id="PTHR16308">
    <property type="entry name" value="UBIQUITIN ASSOCIATED PROTEIN 2-LIKE/LINGERER"/>
    <property type="match status" value="1"/>
</dbReference>
<keyword evidence="10" id="KW-0833">Ubl conjugation pathway</keyword>
<keyword evidence="15" id="KW-0539">Nucleus</keyword>
<comment type="similarity">
    <text evidence="4">Belongs to the DEF1 family.</text>
</comment>
<evidence type="ECO:0000256" key="5">
    <source>
        <dbReference type="ARBA" id="ARBA00020536"/>
    </source>
</evidence>
<evidence type="ECO:0000256" key="9">
    <source>
        <dbReference type="ARBA" id="ARBA00022763"/>
    </source>
</evidence>
<feature type="region of interest" description="Disordered" evidence="16">
    <location>
        <begin position="896"/>
        <end position="1042"/>
    </location>
</feature>
<accession>A0ABQ8F678</accession>
<evidence type="ECO:0000256" key="13">
    <source>
        <dbReference type="ARBA" id="ARBA00023125"/>
    </source>
</evidence>
<name>A0ABQ8F678_9FUNG</name>
<evidence type="ECO:0000313" key="17">
    <source>
        <dbReference type="EMBL" id="KAH6592726.1"/>
    </source>
</evidence>
<feature type="compositionally biased region" description="Polar residues" evidence="16">
    <location>
        <begin position="1019"/>
        <end position="1042"/>
    </location>
</feature>
<feature type="compositionally biased region" description="Gly residues" evidence="16">
    <location>
        <begin position="140"/>
        <end position="164"/>
    </location>
</feature>
<feature type="compositionally biased region" description="Polar residues" evidence="16">
    <location>
        <begin position="257"/>
        <end position="268"/>
    </location>
</feature>
<feature type="region of interest" description="Disordered" evidence="16">
    <location>
        <begin position="450"/>
        <end position="484"/>
    </location>
</feature>
<evidence type="ECO:0000256" key="10">
    <source>
        <dbReference type="ARBA" id="ARBA00022786"/>
    </source>
</evidence>
<feature type="compositionally biased region" description="Low complexity" evidence="16">
    <location>
        <begin position="311"/>
        <end position="325"/>
    </location>
</feature>
<keyword evidence="18" id="KW-1185">Reference proteome</keyword>
<evidence type="ECO:0000256" key="8">
    <source>
        <dbReference type="ARBA" id="ARBA00022553"/>
    </source>
</evidence>
<comment type="caution">
    <text evidence="17">The sequence shown here is derived from an EMBL/GenBank/DDBJ whole genome shotgun (WGS) entry which is preliminary data.</text>
</comment>
<keyword evidence="9" id="KW-0227">DNA damage</keyword>
<comment type="subcellular location">
    <subcellularLocation>
        <location evidence="3">Chromosome</location>
        <location evidence="3">Telomere</location>
    </subcellularLocation>
    <subcellularLocation>
        <location evidence="2">Cytoplasm</location>
    </subcellularLocation>
    <subcellularLocation>
        <location evidence="1">Nucleus</location>
    </subcellularLocation>
</comment>
<feature type="compositionally biased region" description="Low complexity" evidence="16">
    <location>
        <begin position="102"/>
        <end position="112"/>
    </location>
</feature>
<evidence type="ECO:0000256" key="15">
    <source>
        <dbReference type="ARBA" id="ARBA00023242"/>
    </source>
</evidence>
<feature type="compositionally biased region" description="Polar residues" evidence="16">
    <location>
        <begin position="899"/>
        <end position="926"/>
    </location>
</feature>
<evidence type="ECO:0000256" key="14">
    <source>
        <dbReference type="ARBA" id="ARBA00023204"/>
    </source>
</evidence>
<keyword evidence="12" id="KW-0779">Telomere</keyword>
<keyword evidence="14" id="KW-0234">DNA repair</keyword>
<reference evidence="17 18" key="1">
    <citation type="submission" date="2021-02" db="EMBL/GenBank/DDBJ databases">
        <title>Variation within the Batrachochytrium salamandrivorans European outbreak.</title>
        <authorList>
            <person name="Kelly M."/>
            <person name="Pasmans F."/>
            <person name="Shea T.P."/>
            <person name="Munoz J.F."/>
            <person name="Carranza S."/>
            <person name="Cuomo C.A."/>
            <person name="Martel A."/>
        </authorList>
    </citation>
    <scope>NUCLEOTIDE SEQUENCE [LARGE SCALE GENOMIC DNA]</scope>
    <source>
        <strain evidence="17 18">AMFP18/2</strain>
    </source>
</reference>
<feature type="compositionally biased region" description="Polar residues" evidence="16">
    <location>
        <begin position="84"/>
        <end position="100"/>
    </location>
</feature>
<feature type="region of interest" description="Disordered" evidence="16">
    <location>
        <begin position="514"/>
        <end position="610"/>
    </location>
</feature>
<protein>
    <recommendedName>
        <fullName evidence="5">RNA polymerase II degradation factor 1</fullName>
    </recommendedName>
</protein>
<dbReference type="Pfam" id="PF12478">
    <property type="entry name" value="UBAP2-Lig"/>
    <property type="match status" value="1"/>
</dbReference>
<evidence type="ECO:0000256" key="12">
    <source>
        <dbReference type="ARBA" id="ARBA00022895"/>
    </source>
</evidence>
<feature type="region of interest" description="Disordered" evidence="16">
    <location>
        <begin position="80"/>
        <end position="334"/>
    </location>
</feature>
<evidence type="ECO:0000256" key="3">
    <source>
        <dbReference type="ARBA" id="ARBA00004574"/>
    </source>
</evidence>
<gene>
    <name evidence="17" type="ORF">BASA50_007905</name>
</gene>
<evidence type="ECO:0000313" key="18">
    <source>
        <dbReference type="Proteomes" id="UP001648503"/>
    </source>
</evidence>
<keyword evidence="7" id="KW-0963">Cytoplasm</keyword>
<evidence type="ECO:0000256" key="7">
    <source>
        <dbReference type="ARBA" id="ARBA00022490"/>
    </source>
</evidence>
<dbReference type="InterPro" id="IPR041803">
    <property type="entry name" value="DEF1_CUE"/>
</dbReference>
<sequence length="1042" mass="108551">MHSSNNSTHTKSLDLHAQELKSRYSTELRSLRDIFAEWSEVDLLYILGEVQGDFDLAVSRITEGHAEQWGEVKSSKKKEKLTTVVPSSTAGTTSLGTRQRPSSDSFSVNDRSSGVHHQYRGGARASGDSDAPAFPRGGSASRGGRGGSRGGGRGGGRGGRGGGRPVSDRPIADASKPVGATSTSAWDTPIDTTEQPPPTESKTALSGDWDMGSEATGVGAWATHVAEKIQPATVAAPTPPNAKSAGTASAKHVASVQLATTPSRTPQPKASWAQLVRGPEPVVAATPEKLPKQHNKPKSTVKPKNEVALPAAAAAATTTTSAATSETVTMPTATPVHGSPIAALKAKTAAASPMAKSASEFATTESSVLSAEAVAVIGSASSTPAHLEQQPVAVPAHTSAVRSPATAIVKPTASASAVAPALAAATTSSVSATLPSLGSTSAGLSHAGDLASTSGNISNSTAPPGLRHHHSLPRSQAPRKLKQDQAVVMPSNAQLGSIGVQFGSLRIGNMDLEADASPSFGSGLTTTEKLPLSQAQQQQQQQQHSSPLHSQQSHQQQQHTASSRIISSTTSPAASAASASVPAAAPYSRHHHQSIQQQQQQPEPDHSSSAAGLYQHAAAPAAIPGAPGLPGVIPYAPYFHGQPGNAFGHHGTLPTDYNPYAPDQARAAAFSMGYYPPVDPASYAHGVPNAKHIQDAHAVSSQVSPQQQHMAVPHQTTMAGPQTTLPNSQTATHQHLLQQQQQHPQNGYHPAYGYFPYYVQNQFPGGYQNAGHLYGQQFVGKSVYPGYVQPTPASSTPGSVTSGIVPTSSHGTAGQSNKTANAVPAGLSGALAGSTGGPIAGSLPVSASANYPYQAGQPNFYQYEELNGGISGMQQMDYGKSVNGYGSAPQSYGGFAPNSLGSAGKSNEFKPQNRQSRPQYETQKYTQQQQQQHAQQHSQQQQNSPSNSGQPLQNPTVNGSGHATPGAAAQTAQLHSAPAYYNQHHQVQHQQQHQFQGNPHPGYQPHLMHHQQQHQHQQYPNNGGYNAGSNGQQRQGYWAGQN</sequence>
<feature type="compositionally biased region" description="Basic residues" evidence="16">
    <location>
        <begin position="292"/>
        <end position="301"/>
    </location>
</feature>
<dbReference type="InterPro" id="IPR022166">
    <property type="entry name" value="UBAP2/Lig"/>
</dbReference>
<keyword evidence="13" id="KW-0238">DNA-binding</keyword>
<dbReference type="Proteomes" id="UP001648503">
    <property type="component" value="Unassembled WGS sequence"/>
</dbReference>
<keyword evidence="11" id="KW-0832">Ubl conjugation</keyword>
<keyword evidence="8" id="KW-0597">Phosphoprotein</keyword>
<evidence type="ECO:0000256" key="11">
    <source>
        <dbReference type="ARBA" id="ARBA00022843"/>
    </source>
</evidence>
<dbReference type="CDD" id="cd14368">
    <property type="entry name" value="CUE_DEF1_like"/>
    <property type="match status" value="1"/>
</dbReference>
<feature type="compositionally biased region" description="Low complexity" evidence="16">
    <location>
        <begin position="531"/>
        <end position="587"/>
    </location>
</feature>
<feature type="compositionally biased region" description="Polar residues" evidence="16">
    <location>
        <begin position="519"/>
        <end position="528"/>
    </location>
</feature>
<dbReference type="InterPro" id="IPR051833">
    <property type="entry name" value="TC-DDR_regulator"/>
</dbReference>
<dbReference type="PANTHER" id="PTHR16308:SF13">
    <property type="entry name" value="PROTEIN LINGERER"/>
    <property type="match status" value="1"/>
</dbReference>
<dbReference type="EMBL" id="JAFCIX010000374">
    <property type="protein sequence ID" value="KAH6592726.1"/>
    <property type="molecule type" value="Genomic_DNA"/>
</dbReference>
<evidence type="ECO:0000256" key="4">
    <source>
        <dbReference type="ARBA" id="ARBA00005491"/>
    </source>
</evidence>
<organism evidence="17 18">
    <name type="scientific">Batrachochytrium salamandrivorans</name>
    <dbReference type="NCBI Taxonomy" id="1357716"/>
    <lineage>
        <taxon>Eukaryota</taxon>
        <taxon>Fungi</taxon>
        <taxon>Fungi incertae sedis</taxon>
        <taxon>Chytridiomycota</taxon>
        <taxon>Chytridiomycota incertae sedis</taxon>
        <taxon>Chytridiomycetes</taxon>
        <taxon>Rhizophydiales</taxon>
        <taxon>Rhizophydiales incertae sedis</taxon>
        <taxon>Batrachochytrium</taxon>
    </lineage>
</organism>
<evidence type="ECO:0000256" key="6">
    <source>
        <dbReference type="ARBA" id="ARBA00022454"/>
    </source>
</evidence>
<proteinExistence type="inferred from homology"/>
<evidence type="ECO:0000256" key="16">
    <source>
        <dbReference type="SAM" id="MobiDB-lite"/>
    </source>
</evidence>
<feature type="compositionally biased region" description="Low complexity" evidence="16">
    <location>
        <begin position="983"/>
        <end position="996"/>
    </location>
</feature>
<feature type="compositionally biased region" description="Polar residues" evidence="16">
    <location>
        <begin position="180"/>
        <end position="204"/>
    </location>
</feature>
<feature type="compositionally biased region" description="Low complexity" evidence="16">
    <location>
        <begin position="927"/>
        <end position="955"/>
    </location>
</feature>
<feature type="compositionally biased region" description="Basic residues" evidence="16">
    <location>
        <begin position="466"/>
        <end position="480"/>
    </location>
</feature>
<evidence type="ECO:0000256" key="1">
    <source>
        <dbReference type="ARBA" id="ARBA00004123"/>
    </source>
</evidence>